<evidence type="ECO:0000313" key="2">
    <source>
        <dbReference type="Proteomes" id="UP000030001"/>
    </source>
</evidence>
<reference evidence="1 2" key="1">
    <citation type="submission" date="2014-09" db="EMBL/GenBank/DDBJ databases">
        <title>Lactobacillus mucosae CRL573 Genome Sequencing.</title>
        <authorList>
            <person name="Bleckwedel J."/>
            <person name="Teran L.C."/>
            <person name="Bonacina J."/>
            <person name="Saavedra L."/>
            <person name="Mozzi F.B."/>
            <person name="Raya R.R."/>
        </authorList>
    </citation>
    <scope>NUCLEOTIDE SEQUENCE [LARGE SCALE GENOMIC DNA]</scope>
    <source>
        <strain evidence="1 2">CRL573</strain>
    </source>
</reference>
<accession>A0A099YDK1</accession>
<gene>
    <name evidence="1" type="ORF">LX03_04805</name>
</gene>
<dbReference type="EMBL" id="JROC01000030">
    <property type="protein sequence ID" value="KGL66968.1"/>
    <property type="molecule type" value="Genomic_DNA"/>
</dbReference>
<proteinExistence type="predicted"/>
<sequence length="86" mass="9791">MKNQHLKQSVLTAGVIAGAAFFGGGWQEAHADTVKIPLHKLQRLIQMPQLRLPMRNVPLPARRLPFPRLSKKSIQLLPPWPQLRQQ</sequence>
<name>A0A099YDK1_LIMMU</name>
<organism evidence="1 2">
    <name type="scientific">Limosilactobacillus mucosae</name>
    <name type="common">Lactobacillus mucosae</name>
    <dbReference type="NCBI Taxonomy" id="97478"/>
    <lineage>
        <taxon>Bacteria</taxon>
        <taxon>Bacillati</taxon>
        <taxon>Bacillota</taxon>
        <taxon>Bacilli</taxon>
        <taxon>Lactobacillales</taxon>
        <taxon>Lactobacillaceae</taxon>
        <taxon>Limosilactobacillus</taxon>
    </lineage>
</organism>
<comment type="caution">
    <text evidence="1">The sequence shown here is derived from an EMBL/GenBank/DDBJ whole genome shotgun (WGS) entry which is preliminary data.</text>
</comment>
<dbReference type="AlphaFoldDB" id="A0A099YDK1"/>
<protein>
    <submittedName>
        <fullName evidence="1">Uncharacterized protein</fullName>
    </submittedName>
</protein>
<dbReference type="Proteomes" id="UP000030001">
    <property type="component" value="Unassembled WGS sequence"/>
</dbReference>
<evidence type="ECO:0000313" key="1">
    <source>
        <dbReference type="EMBL" id="KGL66968.1"/>
    </source>
</evidence>